<dbReference type="SUPFAM" id="SSF49373">
    <property type="entry name" value="Invasin/intimin cell-adhesion fragments"/>
    <property type="match status" value="8"/>
</dbReference>
<dbReference type="Pfam" id="PF02369">
    <property type="entry name" value="Big_1"/>
    <property type="match status" value="6"/>
</dbReference>
<dbReference type="RefSeq" id="WP_062152364.1">
    <property type="nucleotide sequence ID" value="NZ_CP012373.2"/>
</dbReference>
<feature type="chain" id="PRO_5014990312" description="Big-1 domain-containing protein" evidence="2">
    <location>
        <begin position="22"/>
        <end position="1746"/>
    </location>
</feature>
<dbReference type="PANTHER" id="PTHR39576">
    <property type="entry name" value="ATTACHING AND EFFACING PROTEIN HOMOLOG-RELATED-RELATED"/>
    <property type="match status" value="1"/>
</dbReference>
<evidence type="ECO:0000259" key="3">
    <source>
        <dbReference type="PROSITE" id="PS51127"/>
    </source>
</evidence>
<feature type="domain" description="Big-1" evidence="3">
    <location>
        <begin position="264"/>
        <end position="373"/>
    </location>
</feature>
<dbReference type="GO" id="GO:0009279">
    <property type="term" value="C:cell outer membrane"/>
    <property type="evidence" value="ECO:0007669"/>
    <property type="project" value="TreeGrafter"/>
</dbReference>
<feature type="domain" description="Big-1" evidence="3">
    <location>
        <begin position="621"/>
        <end position="719"/>
    </location>
</feature>
<proteinExistence type="inferred from homology"/>
<evidence type="ECO:0000313" key="4">
    <source>
        <dbReference type="EMBL" id="AUI69772.1"/>
    </source>
</evidence>
<feature type="domain" description="Big-1" evidence="3">
    <location>
        <begin position="157"/>
        <end position="254"/>
    </location>
</feature>
<dbReference type="InterPro" id="IPR008964">
    <property type="entry name" value="Invasin/intimin_cell_adhesion"/>
</dbReference>
<dbReference type="PROSITE" id="PS51257">
    <property type="entry name" value="PROKAR_LIPOPROTEIN"/>
    <property type="match status" value="1"/>
</dbReference>
<name>A0A2N9YGX0_9GAMM</name>
<evidence type="ECO:0000256" key="2">
    <source>
        <dbReference type="SAM" id="SignalP"/>
    </source>
</evidence>
<accession>A0A2N9YGX0</accession>
<dbReference type="OrthoDB" id="5620247at2"/>
<dbReference type="STRING" id="288004.AL038_09825"/>
<dbReference type="InterPro" id="IPR013783">
    <property type="entry name" value="Ig-like_fold"/>
</dbReference>
<dbReference type="PANTHER" id="PTHR39576:SF1">
    <property type="entry name" value="INVASIN"/>
    <property type="match status" value="1"/>
</dbReference>
<protein>
    <recommendedName>
        <fullName evidence="3">Big-1 domain-containing protein</fullName>
    </recommendedName>
</protein>
<dbReference type="Gene3D" id="2.60.40.10">
    <property type="entry name" value="Immunoglobulins"/>
    <property type="match status" value="7"/>
</dbReference>
<feature type="domain" description="Big-1" evidence="3">
    <location>
        <begin position="1310"/>
        <end position="1408"/>
    </location>
</feature>
<reference evidence="5" key="1">
    <citation type="submission" date="2016-12" db="EMBL/GenBank/DDBJ databases">
        <title>Complete Genome Sequence of Beggiatoa leptomitiformis D-401.</title>
        <authorList>
            <person name="Fomenkov A."/>
            <person name="Vincze T."/>
            <person name="Grabovich M."/>
            <person name="Anton B.P."/>
            <person name="Dubinina G."/>
            <person name="Orlova M."/>
            <person name="Belousova E."/>
            <person name="Roberts R.J."/>
        </authorList>
    </citation>
    <scope>NUCLEOTIDE SEQUENCE [LARGE SCALE GENOMIC DNA]</scope>
    <source>
        <strain evidence="5">D-401</strain>
    </source>
</reference>
<evidence type="ECO:0000313" key="5">
    <source>
        <dbReference type="Proteomes" id="UP000234271"/>
    </source>
</evidence>
<comment type="similarity">
    <text evidence="1">Belongs to the intimin/invasin family.</text>
</comment>
<sequence length="1746" mass="176633">MFIRILLRWLLYAFILGTLSACGGGSDEASNLLDDKGTDTPTTDPDTTTPTTVSVLVTGETVVAVGDNTATITITTLDGTSTTTTATVPNVPFRVSVTGSARFSNGEATLDAVSNSQGQSTLTITDSSLENVLVSFSGRDNYTGSFSFSVYFGGTVTASISPAYPTTIIAGGSDTATLTVQARDATGLPIVGQNVSLSFAQGSFATASTTETTSVTNSQGQFVATITNTVAQDTSVTPVVGGYTVKPALAMRFGASTVYTNPTAVDLLVAANNVPADGTTTARLLVVARDDAGVPVTNVPISISISSGSAQLSTNGSTYQPVFINGNTGSAGNFSVYIKNTVEEDVTLTASARITNSDSTTAIISDSVTITFKNAVVDPTTTVTISSVTLDAPIYTPVAAATANGTDTASIVGRVLYSDSTPVANTTVSFLTSNGLSIPNATTDSAGFFRLSLSSTTVVSYTLRAVVAGISSSSITVAFIARATTPDTETPTSPSNVTLIASPSSTLADGTSSITLTAIVRDSTSTPMTGIQVSISAAGTAASTALFDNGIVKTGSSGTAVFKLTNTVAGNVSVTASAVALTTAGIPSGTTVTDTEVVTFTNPATQVAQLDVSCSPVGTSTGTDVTCGTGLKANGTDQATISVVARDSTGKPVANAPIIILGTGGAAVADPSSGVTNSNGFFSASVTSTDVGPADFTVTVENVSTGGSNIAKNVRINFEATAGTAPAFIDVEAINSPQPADGTSKIILVVTPRDSTNTPITGAAVEIFVDSINATIAGSTGTTNSLGEYRATVTSTVAEENISVVAVSSGVRSDKNSTPLKITFTGGTTLPADQIPDSLVLTVSQPSVETGSNIEVTLLARKNNSPLGDVPIVLSATGDIAGSTIFTAFSGKTATSSGAFTTTVTSSKAGTVTIQARLNATNVVLTSNAIELTFNPSSGSTADIASLELLSSSSTLNSEGDSDGVTITGLVKDSKNNLLSDVTINFSSVCGIPSTPTPADGLTVTTCESVDPTTSESRAGAGGELLPILISGTTTGTPGVTDTSGRAQARLTTQSNADNRYITVIASVSKGDGTTLQKAISVKVIGTTLNITGPSSLIINNVGTYVITLRNSKNDPLAGQTLLVTSANGNNITYGQTTATQVNVVTDVSGRAEITLQASTGLSNQGILTDTLSASKPGASAITPATLAISISTDQLEVVPVTANADCLSITDCQIPIGQTQQFRIVWTQASGPISGDVQVTSTRGTLTPGNTVSLDADTTCKTTPFVANCFTLSSADAGVATVSISGVRTTPPPPSITFNITFIATTASKLTLQASSTVLSTNTAGSTDQQSEITAIVRDANDNLVSNKTVTFVLTDVTGGSLTQGSATTDAFGRATTTYIAGTTTSSTDGVKITVTVDGLSEVINLTVGQRSLFVTVASGNVIEDDQNLGIRYKLPHTVLVTDSNGSPVNNSVVTLSIYPHYYIRGSLSASSYYQCINEDTNRNGILDSGEDLNSNGSLDPGGVITLDALTVTTGPTTSSPNTSAGFADFNVVYAKQYANYLIDVELKAQTTVSGSEASDSLSFVPPCSKADADAETCPVSNPFASTAALLGGCTLVTQNTGVVLADSQIPDLVTLVITPPTINVDTVSTDILGDELGQLTVVAQKIDPTSPTGKIALSGIPITLYVDPVATPDIKGSIVFGASSGTTTGDADTGSFVTTIKGLCPGQVSITARIEATNSNLPISNVATVTFVLKQGATKPAGCP</sequence>
<gene>
    <name evidence="4" type="ORF">BLE401_14455</name>
</gene>
<keyword evidence="2" id="KW-0732">Signal</keyword>
<evidence type="ECO:0000256" key="1">
    <source>
        <dbReference type="ARBA" id="ARBA00010116"/>
    </source>
</evidence>
<keyword evidence="5" id="KW-1185">Reference proteome</keyword>
<feature type="domain" description="Big-1" evidence="3">
    <location>
        <begin position="496"/>
        <end position="601"/>
    </location>
</feature>
<dbReference type="InterPro" id="IPR003344">
    <property type="entry name" value="Big_1_dom"/>
</dbReference>
<organism evidence="4 5">
    <name type="scientific">Beggiatoa leptomitoformis</name>
    <dbReference type="NCBI Taxonomy" id="288004"/>
    <lineage>
        <taxon>Bacteria</taxon>
        <taxon>Pseudomonadati</taxon>
        <taxon>Pseudomonadota</taxon>
        <taxon>Gammaproteobacteria</taxon>
        <taxon>Thiotrichales</taxon>
        <taxon>Thiotrichaceae</taxon>
        <taxon>Beggiatoa</taxon>
    </lineage>
</organism>
<dbReference type="PROSITE" id="PS51127">
    <property type="entry name" value="BIG1"/>
    <property type="match status" value="6"/>
</dbReference>
<dbReference type="KEGG" id="blep:AL038_09825"/>
<dbReference type="InterPro" id="IPR051715">
    <property type="entry name" value="Intimin-Invasin_domain"/>
</dbReference>
<dbReference type="EMBL" id="CP018889">
    <property type="protein sequence ID" value="AUI69772.1"/>
    <property type="molecule type" value="Genomic_DNA"/>
</dbReference>
<feature type="domain" description="Big-1" evidence="3">
    <location>
        <begin position="391"/>
        <end position="480"/>
    </location>
</feature>
<dbReference type="Proteomes" id="UP000234271">
    <property type="component" value="Chromosome"/>
</dbReference>
<dbReference type="SMART" id="SM00634">
    <property type="entry name" value="BID_1"/>
    <property type="match status" value="8"/>
</dbReference>
<feature type="signal peptide" evidence="2">
    <location>
        <begin position="1"/>
        <end position="21"/>
    </location>
</feature>